<dbReference type="Gene3D" id="3.40.50.150">
    <property type="entry name" value="Vaccinia Virus protein VP39"/>
    <property type="match status" value="1"/>
</dbReference>
<dbReference type="EMBL" id="FQUJ01000006">
    <property type="protein sequence ID" value="SHE99003.1"/>
    <property type="molecule type" value="Genomic_DNA"/>
</dbReference>
<evidence type="ECO:0000313" key="2">
    <source>
        <dbReference type="Proteomes" id="UP000184346"/>
    </source>
</evidence>
<gene>
    <name evidence="1" type="ORF">SAMN02745148_01531</name>
</gene>
<name>A0A1M4Y0A4_9GAMM</name>
<evidence type="ECO:0008006" key="3">
    <source>
        <dbReference type="Google" id="ProtNLM"/>
    </source>
</evidence>
<dbReference type="InterPro" id="IPR029063">
    <property type="entry name" value="SAM-dependent_MTases_sf"/>
</dbReference>
<dbReference type="AlphaFoldDB" id="A0A1M4Y0A4"/>
<accession>A0A1M4Y0A4</accession>
<reference evidence="1 2" key="1">
    <citation type="submission" date="2016-11" db="EMBL/GenBank/DDBJ databases">
        <authorList>
            <person name="Jaros S."/>
            <person name="Januszkiewicz K."/>
            <person name="Wedrychowicz H."/>
        </authorList>
    </citation>
    <scope>NUCLEOTIDE SEQUENCE [LARGE SCALE GENOMIC DNA]</scope>
    <source>
        <strain evidence="1 2">DSM 19980</strain>
    </source>
</reference>
<evidence type="ECO:0000313" key="1">
    <source>
        <dbReference type="EMBL" id="SHE99003.1"/>
    </source>
</evidence>
<dbReference type="SUPFAM" id="SSF53335">
    <property type="entry name" value="S-adenosyl-L-methionine-dependent methyltransferases"/>
    <property type="match status" value="1"/>
</dbReference>
<organism evidence="1 2">
    <name type="scientific">Modicisalibacter ilicicola DSM 19980</name>
    <dbReference type="NCBI Taxonomy" id="1121942"/>
    <lineage>
        <taxon>Bacteria</taxon>
        <taxon>Pseudomonadati</taxon>
        <taxon>Pseudomonadota</taxon>
        <taxon>Gammaproteobacteria</taxon>
        <taxon>Oceanospirillales</taxon>
        <taxon>Halomonadaceae</taxon>
        <taxon>Modicisalibacter</taxon>
    </lineage>
</organism>
<dbReference type="Proteomes" id="UP000184346">
    <property type="component" value="Unassembled WGS sequence"/>
</dbReference>
<dbReference type="OrthoDB" id="7273451at2"/>
<dbReference type="RefSeq" id="WP_072821418.1">
    <property type="nucleotide sequence ID" value="NZ_FQUJ01000006.1"/>
</dbReference>
<keyword evidence="2" id="KW-1185">Reference proteome</keyword>
<protein>
    <recommendedName>
        <fullName evidence="3">Methyltransferase domain-containing protein</fullName>
    </recommendedName>
</protein>
<dbReference type="STRING" id="1121942.SAMN02745148_01531"/>
<sequence>MNQPAPGSTFDTQWLRLRQATDAKARDATLTRGAGRWLLRRQGGESGRVLSLVDLASGAGSNLEFLAARLPGPQRWHLIDHDAGLLDEATSRLRRLRDSDGTSIELTAHCRDLVTFDPDMLGGSDLVCASALFDLVSASWVERLAGACVARKSAVLFTLSVDGDWAFYDRDTRALNDAEDRWVRDQVNAHQRREKGFGEALGKTAPQVLHDAFSRRGYHVMSAPSPWRLPPGRPETLALGSQLLEGWATAVHEQAPGQRSRADAWLANRLTSLNDGSLGLSVGHVDLFARPREES</sequence>
<proteinExistence type="predicted"/>